<name>A0A0A8UXN3_LEGHA</name>
<proteinExistence type="predicted"/>
<dbReference type="Proteomes" id="UP000032803">
    <property type="component" value="Chromosome I"/>
</dbReference>
<reference evidence="2" key="1">
    <citation type="submission" date="2014-09" db="EMBL/GenBank/DDBJ databases">
        <authorList>
            <person name="Gomez-Valero L."/>
        </authorList>
    </citation>
    <scope>NUCLEOTIDE SEQUENCE [LARGE SCALE GENOMIC DNA]</scope>
    <source>
        <strain evidence="2">ATCC35250</strain>
    </source>
</reference>
<gene>
    <name evidence="1" type="ORF">LHA_2493</name>
</gene>
<evidence type="ECO:0000313" key="1">
    <source>
        <dbReference type="EMBL" id="CEK11504.1"/>
    </source>
</evidence>
<dbReference type="AlphaFoldDB" id="A0A0A8UXN3"/>
<evidence type="ECO:0000313" key="2">
    <source>
        <dbReference type="Proteomes" id="UP000032803"/>
    </source>
</evidence>
<keyword evidence="2" id="KW-1185">Reference proteome</keyword>
<accession>A0A0A8UXN3</accession>
<dbReference type="KEGG" id="lha:LHA_2493"/>
<dbReference type="HOGENOM" id="CLU_622265_0_0_6"/>
<organism evidence="1 2">
    <name type="scientific">Legionella hackeliae</name>
    <dbReference type="NCBI Taxonomy" id="449"/>
    <lineage>
        <taxon>Bacteria</taxon>
        <taxon>Pseudomonadati</taxon>
        <taxon>Pseudomonadota</taxon>
        <taxon>Gammaproteobacteria</taxon>
        <taxon>Legionellales</taxon>
        <taxon>Legionellaceae</taxon>
        <taxon>Legionella</taxon>
    </lineage>
</organism>
<sequence length="440" mass="49587">MKLQDLVVTYLHTSYAKEEAMIYISSKSIDVEIPEEIVKFITRFSENEWIEEKDFHAFSEKLSTLDEAVKNCLVHLLYDISLKKYDEDKKEIESAVTRIESHVKDGKEIPKSQAKNALKYTGLLNCYQLIAHHLSINAGDYGFLYPGTSSYKRQTIAYAIPFAINALRLVGELPTTDNFNGFNLSKPFYPLNLEIVKNEKVPLKKGVKESDDYFPYKMVSKLAKGDTGDKTFVATNGKKILFVRGVEYYSPSAILASKIATLVSSVHFSSERLLDNRLVASRGIPGYAVSVANPSTRDSRKRYIEEEKKIFPGSGIIDEVTNFVGETDANIENFGFSSEDVYQSHLTKIDFDRCTVTSKITKKNYERNILTSPYGGIYHSAPHIQTNPAYVNEKLFARLKLSMLPNALFSSLASKAFTPEDDQERGIAVEECMSRSNIAL</sequence>
<dbReference type="STRING" id="449.LHA_2493"/>
<dbReference type="EMBL" id="LN681225">
    <property type="protein sequence ID" value="CEK11504.1"/>
    <property type="molecule type" value="Genomic_DNA"/>
</dbReference>
<protein>
    <submittedName>
        <fullName evidence="1">Uncharacterized protein</fullName>
    </submittedName>
</protein>